<dbReference type="GO" id="GO:0003723">
    <property type="term" value="F:RNA binding"/>
    <property type="evidence" value="ECO:0007669"/>
    <property type="project" value="UniProtKB-UniRule"/>
</dbReference>
<comment type="caution">
    <text evidence="18">The sequence shown here is derived from an EMBL/GenBank/DDBJ whole genome shotgun (WGS) entry which is preliminary data.</text>
</comment>
<feature type="binding site" evidence="14 15">
    <location>
        <position position="18"/>
    </location>
    <ligand>
        <name>a divalent metal cation</name>
        <dbReference type="ChEBI" id="CHEBI:60240"/>
    </ligand>
</feature>
<evidence type="ECO:0000256" key="12">
    <source>
        <dbReference type="ARBA" id="ARBA00022801"/>
    </source>
</evidence>
<evidence type="ECO:0000256" key="16">
    <source>
        <dbReference type="RuleBase" id="RU003515"/>
    </source>
</evidence>
<feature type="binding site" evidence="14 15">
    <location>
        <position position="19"/>
    </location>
    <ligand>
        <name>a divalent metal cation</name>
        <dbReference type="ChEBI" id="CHEBI:60240"/>
    </ligand>
</feature>
<dbReference type="FunFam" id="3.30.420.10:FF:000006">
    <property type="entry name" value="Ribonuclease HII"/>
    <property type="match status" value="1"/>
</dbReference>
<evidence type="ECO:0000256" key="2">
    <source>
        <dbReference type="ARBA" id="ARBA00001946"/>
    </source>
</evidence>
<dbReference type="InterPro" id="IPR001352">
    <property type="entry name" value="RNase_HII/HIII"/>
</dbReference>
<evidence type="ECO:0000259" key="17">
    <source>
        <dbReference type="PROSITE" id="PS51975"/>
    </source>
</evidence>
<proteinExistence type="inferred from homology"/>
<dbReference type="CDD" id="cd07182">
    <property type="entry name" value="RNase_HII_bacteria_HII_like"/>
    <property type="match status" value="1"/>
</dbReference>
<evidence type="ECO:0000256" key="10">
    <source>
        <dbReference type="ARBA" id="ARBA00022723"/>
    </source>
</evidence>
<evidence type="ECO:0000256" key="4">
    <source>
        <dbReference type="ARBA" id="ARBA00004496"/>
    </source>
</evidence>
<dbReference type="PROSITE" id="PS51975">
    <property type="entry name" value="RNASE_H_2"/>
    <property type="match status" value="1"/>
</dbReference>
<protein>
    <recommendedName>
        <fullName evidence="7 14">Ribonuclease HII</fullName>
        <shortName evidence="14">RNase HII</shortName>
        <ecNumber evidence="6 14">3.1.26.4</ecNumber>
    </recommendedName>
</protein>
<sequence>MSSLQAYYQTAVPEAGCDEAGRGCLVGPVVAAAVILDPLRPIEGLNDSKKLSVRQREELFIQICTKAAAWSIAEVSVAEIDHINILNASLLAMKRAVKNLNLTPALLLIDGNRFPRWEIPHLCFVKGDARFQSIAAASILAKVYRDRIMAELHMHFPHYQWLKNKGYPTKAHIEAIRNSGVSQHHRKKFVSKFTIPKLFDI</sequence>
<name>A0A369A856_9FLAO</name>
<keyword evidence="12 14" id="KW-0378">Hydrolase</keyword>
<evidence type="ECO:0000256" key="3">
    <source>
        <dbReference type="ARBA" id="ARBA00004065"/>
    </source>
</evidence>
<dbReference type="GO" id="GO:0043137">
    <property type="term" value="P:DNA replication, removal of RNA primer"/>
    <property type="evidence" value="ECO:0007669"/>
    <property type="project" value="TreeGrafter"/>
</dbReference>
<dbReference type="GO" id="GO:0006298">
    <property type="term" value="P:mismatch repair"/>
    <property type="evidence" value="ECO:0007669"/>
    <property type="project" value="TreeGrafter"/>
</dbReference>
<evidence type="ECO:0000256" key="13">
    <source>
        <dbReference type="ARBA" id="ARBA00023211"/>
    </source>
</evidence>
<keyword evidence="11 14" id="KW-0255">Endonuclease</keyword>
<evidence type="ECO:0000256" key="11">
    <source>
        <dbReference type="ARBA" id="ARBA00022759"/>
    </source>
</evidence>
<dbReference type="HAMAP" id="MF_00052_B">
    <property type="entry name" value="RNase_HII_B"/>
    <property type="match status" value="1"/>
</dbReference>
<dbReference type="NCBIfam" id="NF000596">
    <property type="entry name" value="PRK00015.1-4"/>
    <property type="match status" value="1"/>
</dbReference>
<comment type="catalytic activity">
    <reaction evidence="1 14 15 16">
        <text>Endonucleolytic cleavage to 5'-phosphomonoester.</text>
        <dbReference type="EC" id="3.1.26.4"/>
    </reaction>
</comment>
<dbReference type="GO" id="GO:0032299">
    <property type="term" value="C:ribonuclease H2 complex"/>
    <property type="evidence" value="ECO:0007669"/>
    <property type="project" value="TreeGrafter"/>
</dbReference>
<comment type="similarity">
    <text evidence="5 14 16">Belongs to the RNase HII family.</text>
</comment>
<feature type="domain" description="RNase H type-2" evidence="17">
    <location>
        <begin position="12"/>
        <end position="201"/>
    </location>
</feature>
<dbReference type="PANTHER" id="PTHR10954:SF18">
    <property type="entry name" value="RIBONUCLEASE HII"/>
    <property type="match status" value="1"/>
</dbReference>
<dbReference type="GO" id="GO:0005737">
    <property type="term" value="C:cytoplasm"/>
    <property type="evidence" value="ECO:0007669"/>
    <property type="project" value="UniProtKB-SubCell"/>
</dbReference>
<dbReference type="InterPro" id="IPR024567">
    <property type="entry name" value="RNase_HII/HIII_dom"/>
</dbReference>
<keyword evidence="8 14" id="KW-0963">Cytoplasm</keyword>
<evidence type="ECO:0000256" key="1">
    <source>
        <dbReference type="ARBA" id="ARBA00000077"/>
    </source>
</evidence>
<comment type="function">
    <text evidence="3 14 16">Endonuclease that specifically degrades the RNA of RNA-DNA hybrids.</text>
</comment>
<dbReference type="NCBIfam" id="NF000595">
    <property type="entry name" value="PRK00015.1-3"/>
    <property type="match status" value="1"/>
</dbReference>
<dbReference type="Gene3D" id="3.30.420.10">
    <property type="entry name" value="Ribonuclease H-like superfamily/Ribonuclease H"/>
    <property type="match status" value="1"/>
</dbReference>
<reference evidence="18 19" key="1">
    <citation type="submission" date="2018-07" db="EMBL/GenBank/DDBJ databases">
        <title>Genomic Encyclopedia of Type Strains, Phase IV (KMG-IV): sequencing the most valuable type-strain genomes for metagenomic binning, comparative biology and taxonomic classification.</title>
        <authorList>
            <person name="Goeker M."/>
        </authorList>
    </citation>
    <scope>NUCLEOTIDE SEQUENCE [LARGE SCALE GENOMIC DNA]</scope>
    <source>
        <strain evidence="18 19">DSM 21410</strain>
    </source>
</reference>
<dbReference type="Proteomes" id="UP000253517">
    <property type="component" value="Unassembled WGS sequence"/>
</dbReference>
<dbReference type="EMBL" id="QPJS01000001">
    <property type="protein sequence ID" value="RCX05301.1"/>
    <property type="molecule type" value="Genomic_DNA"/>
</dbReference>
<dbReference type="AlphaFoldDB" id="A0A369A856"/>
<evidence type="ECO:0000256" key="14">
    <source>
        <dbReference type="HAMAP-Rule" id="MF_00052"/>
    </source>
</evidence>
<evidence type="ECO:0000256" key="6">
    <source>
        <dbReference type="ARBA" id="ARBA00012180"/>
    </source>
</evidence>
<dbReference type="RefSeq" id="WP_114365734.1">
    <property type="nucleotide sequence ID" value="NZ_BHZF01000001.1"/>
</dbReference>
<dbReference type="InterPro" id="IPR012337">
    <property type="entry name" value="RNaseH-like_sf"/>
</dbReference>
<gene>
    <name evidence="14" type="primary">rnhB</name>
    <name evidence="18" type="ORF">DES35_101586</name>
</gene>
<comment type="cofactor">
    <cofactor evidence="2">
        <name>Mg(2+)</name>
        <dbReference type="ChEBI" id="CHEBI:18420"/>
    </cofactor>
</comment>
<keyword evidence="9 14" id="KW-0540">Nuclease</keyword>
<comment type="cofactor">
    <cofactor evidence="14 15">
        <name>Mn(2+)</name>
        <dbReference type="ChEBI" id="CHEBI:29035"/>
    </cofactor>
    <cofactor evidence="14 15">
        <name>Mg(2+)</name>
        <dbReference type="ChEBI" id="CHEBI:18420"/>
    </cofactor>
    <text evidence="14 15">Manganese or magnesium. Binds 1 divalent metal ion per monomer in the absence of substrate. May bind a second metal ion after substrate binding.</text>
</comment>
<keyword evidence="19" id="KW-1185">Reference proteome</keyword>
<keyword evidence="13 14" id="KW-0464">Manganese</keyword>
<evidence type="ECO:0000256" key="8">
    <source>
        <dbReference type="ARBA" id="ARBA00022490"/>
    </source>
</evidence>
<dbReference type="InterPro" id="IPR036397">
    <property type="entry name" value="RNaseH_sf"/>
</dbReference>
<comment type="subcellular location">
    <subcellularLocation>
        <location evidence="4 14">Cytoplasm</location>
    </subcellularLocation>
</comment>
<dbReference type="Pfam" id="PF01351">
    <property type="entry name" value="RNase_HII"/>
    <property type="match status" value="1"/>
</dbReference>
<evidence type="ECO:0000256" key="7">
    <source>
        <dbReference type="ARBA" id="ARBA00019179"/>
    </source>
</evidence>
<feature type="binding site" evidence="14 15">
    <location>
        <position position="110"/>
    </location>
    <ligand>
        <name>a divalent metal cation</name>
        <dbReference type="ChEBI" id="CHEBI:60240"/>
    </ligand>
</feature>
<dbReference type="SUPFAM" id="SSF53098">
    <property type="entry name" value="Ribonuclease H-like"/>
    <property type="match status" value="1"/>
</dbReference>
<dbReference type="InterPro" id="IPR022898">
    <property type="entry name" value="RNase_HII"/>
</dbReference>
<keyword evidence="10 14" id="KW-0479">Metal-binding</keyword>
<evidence type="ECO:0000256" key="15">
    <source>
        <dbReference type="PROSITE-ProRule" id="PRU01319"/>
    </source>
</evidence>
<evidence type="ECO:0000256" key="9">
    <source>
        <dbReference type="ARBA" id="ARBA00022722"/>
    </source>
</evidence>
<accession>A0A369A856</accession>
<evidence type="ECO:0000313" key="18">
    <source>
        <dbReference type="EMBL" id="RCX05301.1"/>
    </source>
</evidence>
<dbReference type="GO" id="GO:0030145">
    <property type="term" value="F:manganese ion binding"/>
    <property type="evidence" value="ECO:0007669"/>
    <property type="project" value="UniProtKB-UniRule"/>
</dbReference>
<dbReference type="GO" id="GO:0004523">
    <property type="term" value="F:RNA-DNA hybrid ribonuclease activity"/>
    <property type="evidence" value="ECO:0007669"/>
    <property type="project" value="UniProtKB-UniRule"/>
</dbReference>
<evidence type="ECO:0000256" key="5">
    <source>
        <dbReference type="ARBA" id="ARBA00007383"/>
    </source>
</evidence>
<evidence type="ECO:0000313" key="19">
    <source>
        <dbReference type="Proteomes" id="UP000253517"/>
    </source>
</evidence>
<dbReference type="EC" id="3.1.26.4" evidence="6 14"/>
<dbReference type="PANTHER" id="PTHR10954">
    <property type="entry name" value="RIBONUCLEASE H2 SUBUNIT A"/>
    <property type="match status" value="1"/>
</dbReference>
<organism evidence="18 19">
    <name type="scientific">Schleiferia thermophila</name>
    <dbReference type="NCBI Taxonomy" id="884107"/>
    <lineage>
        <taxon>Bacteria</taxon>
        <taxon>Pseudomonadati</taxon>
        <taxon>Bacteroidota</taxon>
        <taxon>Flavobacteriia</taxon>
        <taxon>Flavobacteriales</taxon>
        <taxon>Schleiferiaceae</taxon>
        <taxon>Schleiferia</taxon>
    </lineage>
</organism>